<feature type="binding site" evidence="6">
    <location>
        <position position="35"/>
    </location>
    <ligand>
        <name>ATP</name>
        <dbReference type="ChEBI" id="CHEBI:30616"/>
    </ligand>
</feature>
<evidence type="ECO:0000256" key="7">
    <source>
        <dbReference type="SAM" id="MobiDB-lite"/>
    </source>
</evidence>
<feature type="compositionally biased region" description="Polar residues" evidence="7">
    <location>
        <begin position="716"/>
        <end position="742"/>
    </location>
</feature>
<dbReference type="SMART" id="SM00220">
    <property type="entry name" value="S_TKc"/>
    <property type="match status" value="1"/>
</dbReference>
<accession>A0ABR2YKN6</accession>
<comment type="caution">
    <text evidence="9">The sequence shown here is derived from an EMBL/GenBank/DDBJ whole genome shotgun (WGS) entry which is preliminary data.</text>
</comment>
<feature type="compositionally biased region" description="Polar residues" evidence="7">
    <location>
        <begin position="654"/>
        <end position="669"/>
    </location>
</feature>
<evidence type="ECO:0000256" key="1">
    <source>
        <dbReference type="ARBA" id="ARBA00022527"/>
    </source>
</evidence>
<dbReference type="InterPro" id="IPR017441">
    <property type="entry name" value="Protein_kinase_ATP_BS"/>
</dbReference>
<evidence type="ECO:0000313" key="9">
    <source>
        <dbReference type="EMBL" id="KAK9907302.1"/>
    </source>
</evidence>
<evidence type="ECO:0000256" key="4">
    <source>
        <dbReference type="ARBA" id="ARBA00022777"/>
    </source>
</evidence>
<organism evidence="9 10">
    <name type="scientific">Coccomyxa subellipsoidea</name>
    <dbReference type="NCBI Taxonomy" id="248742"/>
    <lineage>
        <taxon>Eukaryota</taxon>
        <taxon>Viridiplantae</taxon>
        <taxon>Chlorophyta</taxon>
        <taxon>core chlorophytes</taxon>
        <taxon>Trebouxiophyceae</taxon>
        <taxon>Trebouxiophyceae incertae sedis</taxon>
        <taxon>Coccomyxaceae</taxon>
        <taxon>Coccomyxa</taxon>
    </lineage>
</organism>
<feature type="region of interest" description="Disordered" evidence="7">
    <location>
        <begin position="639"/>
        <end position="675"/>
    </location>
</feature>
<sequence length="867" mass="94177">MKERRYIVRDMLGQGTFGQVVRCCREDTREEVAVKVIKNQTAFYHQARVEVGVLQFLNTRGDPENRHHIVRMRDFFVFRNHLCLVFELLSVNLYELVKHNQFRGLSMNLLRVFINQILDALSVLHECNIIHCDLKPENVLLKGLDSGEIKVIDFGSACFENRTMYSYIQSRFYRSPEVLLGYPYDVAIDMWSLGCMAAELYLGLPLFPGASEHDLLVRIVEMLGMPPPHVLGRAQHLRKYFKREDELLSVGGVPMRHQKYRLRTQAEFEALHNVKAPAGKRYFQHTKLPDIIGAYPFRSGLSEAQLAHETERREAFLDFLMGVLDLDPEVRWSPQQALRHPFLTGERFTGPFQPPPQPHMRARPAPPPPRPDGQAALSPYNSALYKSPVAAILATSPEFHAQAHAAAMAAVQAHFSPRGAGALGASLGTSQQQNSFEPAMAAASALAAVQYSSSQQGQNGQPQHTPSGARSQQAQRQHSGAVQIQQQVLQGMQFGSFDPMYASGHRSSTQTDTPYGTPYGSFSSLSSMQTPPHSLSGYSPMTHLPGLASSYHSTPGRSGGPASSLQGTPMATSYNSYSYIAAAAAAASAQQAQQQQPVVGSLEALRANAVWNMPHGPAFQNGQPNAAYLGTSHARLGSGAFGDGLGSHQDNEHNGAQQPADQRATSGMSVPQAPIEASTRRVLTYQEHLREEELKAQLAERTGGDAAEGSGRPVQAASTSDGGVPSSSEGRANISRTQSQDVGPTPSDWDPSYSDDLLLSDDAGWGGFPDGRPRQTASRALLPRFAETAEPAPIAAARQLPGSYADSLTSPVQPSPQGPYDTHWLRCNGDVRHAATDAPLSMLPGSLIPKAPYTSIGFASGKGAGCK</sequence>
<dbReference type="SUPFAM" id="SSF56112">
    <property type="entry name" value="Protein kinase-like (PK-like)"/>
    <property type="match status" value="1"/>
</dbReference>
<reference evidence="9 10" key="1">
    <citation type="journal article" date="2024" name="Nat. Commun.">
        <title>Phylogenomics reveals the evolutionary origins of lichenization in chlorophyte algae.</title>
        <authorList>
            <person name="Puginier C."/>
            <person name="Libourel C."/>
            <person name="Otte J."/>
            <person name="Skaloud P."/>
            <person name="Haon M."/>
            <person name="Grisel S."/>
            <person name="Petersen M."/>
            <person name="Berrin J.G."/>
            <person name="Delaux P.M."/>
            <person name="Dal Grande F."/>
            <person name="Keller J."/>
        </authorList>
    </citation>
    <scope>NUCLEOTIDE SEQUENCE [LARGE SCALE GENOMIC DNA]</scope>
    <source>
        <strain evidence="9 10">SAG 216-7</strain>
    </source>
</reference>
<keyword evidence="1" id="KW-0723">Serine/threonine-protein kinase</keyword>
<dbReference type="InterPro" id="IPR008271">
    <property type="entry name" value="Ser/Thr_kinase_AS"/>
</dbReference>
<dbReference type="PROSITE" id="PS00107">
    <property type="entry name" value="PROTEIN_KINASE_ATP"/>
    <property type="match status" value="1"/>
</dbReference>
<feature type="region of interest" description="Disordered" evidence="7">
    <location>
        <begin position="700"/>
        <end position="775"/>
    </location>
</feature>
<evidence type="ECO:0000256" key="2">
    <source>
        <dbReference type="ARBA" id="ARBA00022679"/>
    </source>
</evidence>
<keyword evidence="2" id="KW-0808">Transferase</keyword>
<dbReference type="Gene3D" id="3.30.200.20">
    <property type="entry name" value="Phosphorylase Kinase, domain 1"/>
    <property type="match status" value="1"/>
</dbReference>
<dbReference type="InterPro" id="IPR050494">
    <property type="entry name" value="Ser_Thr_dual-spec_kinase"/>
</dbReference>
<keyword evidence="4" id="KW-0418">Kinase</keyword>
<feature type="compositionally biased region" description="Polar residues" evidence="7">
    <location>
        <begin position="464"/>
        <end position="482"/>
    </location>
</feature>
<feature type="domain" description="Protein kinase" evidence="8">
    <location>
        <begin position="6"/>
        <end position="343"/>
    </location>
</feature>
<keyword evidence="5 6" id="KW-0067">ATP-binding</keyword>
<dbReference type="InterPro" id="IPR000719">
    <property type="entry name" value="Prot_kinase_dom"/>
</dbReference>
<name>A0ABR2YKN6_9CHLO</name>
<feature type="compositionally biased region" description="Low complexity" evidence="7">
    <location>
        <begin position="452"/>
        <end position="463"/>
    </location>
</feature>
<proteinExistence type="predicted"/>
<feature type="compositionally biased region" description="Pro residues" evidence="7">
    <location>
        <begin position="352"/>
        <end position="371"/>
    </location>
</feature>
<feature type="compositionally biased region" description="Low complexity" evidence="7">
    <location>
        <begin position="744"/>
        <end position="762"/>
    </location>
</feature>
<dbReference type="InterPro" id="IPR011009">
    <property type="entry name" value="Kinase-like_dom_sf"/>
</dbReference>
<keyword evidence="3 6" id="KW-0547">Nucleotide-binding</keyword>
<evidence type="ECO:0000259" key="8">
    <source>
        <dbReference type="PROSITE" id="PS50011"/>
    </source>
</evidence>
<evidence type="ECO:0000256" key="6">
    <source>
        <dbReference type="PROSITE-ProRule" id="PRU10141"/>
    </source>
</evidence>
<evidence type="ECO:0000313" key="10">
    <source>
        <dbReference type="Proteomes" id="UP001491310"/>
    </source>
</evidence>
<feature type="compositionally biased region" description="Polar residues" evidence="7">
    <location>
        <begin position="505"/>
        <end position="539"/>
    </location>
</feature>
<evidence type="ECO:0000256" key="3">
    <source>
        <dbReference type="ARBA" id="ARBA00022741"/>
    </source>
</evidence>
<keyword evidence="10" id="KW-1185">Reference proteome</keyword>
<feature type="region of interest" description="Disordered" evidence="7">
    <location>
        <begin position="499"/>
        <end position="567"/>
    </location>
</feature>
<feature type="region of interest" description="Disordered" evidence="7">
    <location>
        <begin position="345"/>
        <end position="378"/>
    </location>
</feature>
<feature type="compositionally biased region" description="Polar residues" evidence="7">
    <location>
        <begin position="550"/>
        <end position="567"/>
    </location>
</feature>
<dbReference type="Gene3D" id="1.10.510.10">
    <property type="entry name" value="Transferase(Phosphotransferase) domain 1"/>
    <property type="match status" value="1"/>
</dbReference>
<dbReference type="PANTHER" id="PTHR24058">
    <property type="entry name" value="DUAL SPECIFICITY PROTEIN KINASE"/>
    <property type="match status" value="1"/>
</dbReference>
<dbReference type="Pfam" id="PF00069">
    <property type="entry name" value="Pkinase"/>
    <property type="match status" value="1"/>
</dbReference>
<dbReference type="EMBL" id="JALJOT010000009">
    <property type="protein sequence ID" value="KAK9907302.1"/>
    <property type="molecule type" value="Genomic_DNA"/>
</dbReference>
<evidence type="ECO:0000256" key="5">
    <source>
        <dbReference type="ARBA" id="ARBA00022840"/>
    </source>
</evidence>
<protein>
    <recommendedName>
        <fullName evidence="8">Protein kinase domain-containing protein</fullName>
    </recommendedName>
</protein>
<dbReference type="PROSITE" id="PS00108">
    <property type="entry name" value="PROTEIN_KINASE_ST"/>
    <property type="match status" value="1"/>
</dbReference>
<dbReference type="PANTHER" id="PTHR24058:SF17">
    <property type="entry name" value="HOMEODOMAIN INTERACTING PROTEIN KINASE, ISOFORM D"/>
    <property type="match status" value="1"/>
</dbReference>
<dbReference type="PROSITE" id="PS50011">
    <property type="entry name" value="PROTEIN_KINASE_DOM"/>
    <property type="match status" value="1"/>
</dbReference>
<dbReference type="Proteomes" id="UP001491310">
    <property type="component" value="Unassembled WGS sequence"/>
</dbReference>
<dbReference type="CDD" id="cd14212">
    <property type="entry name" value="PKc_YAK1"/>
    <property type="match status" value="1"/>
</dbReference>
<feature type="region of interest" description="Disordered" evidence="7">
    <location>
        <begin position="452"/>
        <end position="483"/>
    </location>
</feature>
<gene>
    <name evidence="9" type="ORF">WJX75_001083</name>
</gene>